<name>A0A8H7EKR2_9FUNG</name>
<reference evidence="1" key="1">
    <citation type="submission" date="2020-01" db="EMBL/GenBank/DDBJ databases">
        <title>Genome Sequencing of Three Apophysomyces-Like Fungal Strains Confirms a Novel Fungal Genus in the Mucoromycota with divergent Burkholderia-like Endosymbiotic Bacteria.</title>
        <authorList>
            <person name="Stajich J.E."/>
            <person name="Macias A.M."/>
            <person name="Carter-House D."/>
            <person name="Lovett B."/>
            <person name="Kasson L.R."/>
            <person name="Berry K."/>
            <person name="Grigoriev I."/>
            <person name="Chang Y."/>
            <person name="Spatafora J."/>
            <person name="Kasson M.T."/>
        </authorList>
    </citation>
    <scope>NUCLEOTIDE SEQUENCE</scope>
    <source>
        <strain evidence="1">NRRL A-21654</strain>
    </source>
</reference>
<evidence type="ECO:0000313" key="2">
    <source>
        <dbReference type="Proteomes" id="UP000605846"/>
    </source>
</evidence>
<comment type="caution">
    <text evidence="1">The sequence shown here is derived from an EMBL/GenBank/DDBJ whole genome shotgun (WGS) entry which is preliminary data.</text>
</comment>
<organism evidence="1 2">
    <name type="scientific">Apophysomyces ossiformis</name>
    <dbReference type="NCBI Taxonomy" id="679940"/>
    <lineage>
        <taxon>Eukaryota</taxon>
        <taxon>Fungi</taxon>
        <taxon>Fungi incertae sedis</taxon>
        <taxon>Mucoromycota</taxon>
        <taxon>Mucoromycotina</taxon>
        <taxon>Mucoromycetes</taxon>
        <taxon>Mucorales</taxon>
        <taxon>Mucorineae</taxon>
        <taxon>Mucoraceae</taxon>
        <taxon>Apophysomyces</taxon>
    </lineage>
</organism>
<evidence type="ECO:0000313" key="1">
    <source>
        <dbReference type="EMBL" id="KAF7720712.1"/>
    </source>
</evidence>
<accession>A0A8H7EKR2</accession>
<protein>
    <submittedName>
        <fullName evidence="1">Uncharacterized protein</fullName>
    </submittedName>
</protein>
<proteinExistence type="predicted"/>
<gene>
    <name evidence="1" type="ORF">EC973_006308</name>
</gene>
<dbReference type="EMBL" id="JABAYA010000392">
    <property type="protein sequence ID" value="KAF7720712.1"/>
    <property type="molecule type" value="Genomic_DNA"/>
</dbReference>
<dbReference type="OrthoDB" id="533331at2759"/>
<sequence>MRMYLHLLNHLSHLELLLTKRERLAGWSNLENHNKYEEILESDINLCVGSVQSIWDQLDMKDALSRETYIQRMNLNMLYPRATQFLFLHKVVLSTATYTDIQAHYHNIASLDQLYVTSARLYHDLNLANHQYIAYQLALLYQCVNYQGTTLFTKFKSRIEQRFDEVKLATKQNGGVLNQDQVEWLRSLTLDIMRHLPDGLRTNRIYSVMYQTRKELDAN</sequence>
<dbReference type="Proteomes" id="UP000605846">
    <property type="component" value="Unassembled WGS sequence"/>
</dbReference>
<dbReference type="AlphaFoldDB" id="A0A8H7EKR2"/>
<keyword evidence="2" id="KW-1185">Reference proteome</keyword>